<dbReference type="Pfam" id="PF04253">
    <property type="entry name" value="TFR_dimer"/>
    <property type="match status" value="1"/>
</dbReference>
<dbReference type="InterPro" id="IPR007484">
    <property type="entry name" value="Peptidase_M28"/>
</dbReference>
<gene>
    <name evidence="5" type="ORF">FHL15_008594</name>
</gene>
<organism evidence="5 6">
    <name type="scientific">Xylaria flabelliformis</name>
    <dbReference type="NCBI Taxonomy" id="2512241"/>
    <lineage>
        <taxon>Eukaryota</taxon>
        <taxon>Fungi</taxon>
        <taxon>Dikarya</taxon>
        <taxon>Ascomycota</taxon>
        <taxon>Pezizomycotina</taxon>
        <taxon>Sordariomycetes</taxon>
        <taxon>Xylariomycetidae</taxon>
        <taxon>Xylariales</taxon>
        <taxon>Xylariaceae</taxon>
        <taxon>Xylaria</taxon>
    </lineage>
</organism>
<evidence type="ECO:0000256" key="1">
    <source>
        <dbReference type="ARBA" id="ARBA00005634"/>
    </source>
</evidence>
<reference evidence="6" key="1">
    <citation type="submission" date="2019-06" db="EMBL/GenBank/DDBJ databases">
        <title>Draft genome sequence of the griseofulvin-producing fungus Xylaria cubensis strain G536.</title>
        <authorList>
            <person name="Mead M.E."/>
            <person name="Raja H.A."/>
            <person name="Steenwyk J.L."/>
            <person name="Knowles S.L."/>
            <person name="Oberlies N.H."/>
            <person name="Rokas A."/>
        </authorList>
    </citation>
    <scope>NUCLEOTIDE SEQUENCE [LARGE SCALE GENOMIC DNA]</scope>
    <source>
        <strain evidence="6">G536</strain>
    </source>
</reference>
<dbReference type="InterPro" id="IPR046450">
    <property type="entry name" value="PA_dom_sf"/>
</dbReference>
<dbReference type="PANTHER" id="PTHR10404:SF46">
    <property type="entry name" value="VACUOLAR PROTEIN SORTING-ASSOCIATED PROTEIN 70"/>
    <property type="match status" value="1"/>
</dbReference>
<protein>
    <recommendedName>
        <fullName evidence="7">Peptide hydrolase</fullName>
    </recommendedName>
</protein>
<keyword evidence="6" id="KW-1185">Reference proteome</keyword>
<evidence type="ECO:0000313" key="6">
    <source>
        <dbReference type="Proteomes" id="UP000319160"/>
    </source>
</evidence>
<dbReference type="Gene3D" id="3.40.630.10">
    <property type="entry name" value="Zn peptidases"/>
    <property type="match status" value="1"/>
</dbReference>
<accession>A0A553HR29</accession>
<dbReference type="Pfam" id="PF04389">
    <property type="entry name" value="Peptidase_M28"/>
    <property type="match status" value="1"/>
</dbReference>
<dbReference type="Gene3D" id="3.50.30.30">
    <property type="match status" value="1"/>
</dbReference>
<dbReference type="OrthoDB" id="5841748at2759"/>
<dbReference type="EMBL" id="VFLP01000055">
    <property type="protein sequence ID" value="TRX90425.1"/>
    <property type="molecule type" value="Genomic_DNA"/>
</dbReference>
<dbReference type="FunFam" id="3.40.630.10:FF:000101">
    <property type="entry name" value="N-acetylated alpha-linked acidic dipeptidase like 1"/>
    <property type="match status" value="1"/>
</dbReference>
<proteinExistence type="inferred from homology"/>
<name>A0A553HR29_9PEZI</name>
<feature type="domain" description="Peptidase M28" evidence="4">
    <location>
        <begin position="344"/>
        <end position="469"/>
    </location>
</feature>
<dbReference type="STRING" id="2512241.A0A553HR29"/>
<dbReference type="InterPro" id="IPR039373">
    <property type="entry name" value="Peptidase_M28B"/>
</dbReference>
<feature type="transmembrane region" description="Helical" evidence="2">
    <location>
        <begin position="20"/>
        <end position="39"/>
    </location>
</feature>
<feature type="domain" description="Transferrin receptor-like dimerisation" evidence="3">
    <location>
        <begin position="591"/>
        <end position="713"/>
    </location>
</feature>
<dbReference type="SUPFAM" id="SSF47672">
    <property type="entry name" value="Transferrin receptor-like dimerisation domain"/>
    <property type="match status" value="1"/>
</dbReference>
<evidence type="ECO:0000256" key="2">
    <source>
        <dbReference type="SAM" id="Phobius"/>
    </source>
</evidence>
<dbReference type="CDD" id="cd08022">
    <property type="entry name" value="M28_PSMA_like"/>
    <property type="match status" value="1"/>
</dbReference>
<dbReference type="Proteomes" id="UP000319160">
    <property type="component" value="Unassembled WGS sequence"/>
</dbReference>
<evidence type="ECO:0000259" key="3">
    <source>
        <dbReference type="Pfam" id="PF04253"/>
    </source>
</evidence>
<dbReference type="SUPFAM" id="SSF52025">
    <property type="entry name" value="PA domain"/>
    <property type="match status" value="1"/>
</dbReference>
<dbReference type="Gene3D" id="1.20.930.40">
    <property type="entry name" value="Transferrin receptor-like, dimerisation domain"/>
    <property type="match status" value="1"/>
</dbReference>
<dbReference type="InterPro" id="IPR036757">
    <property type="entry name" value="TFR-like_dimer_dom_sf"/>
</dbReference>
<evidence type="ECO:0008006" key="7">
    <source>
        <dbReference type="Google" id="ProtNLM"/>
    </source>
</evidence>
<comment type="caution">
    <text evidence="5">The sequence shown here is derived from an EMBL/GenBank/DDBJ whole genome shotgun (WGS) entry which is preliminary data.</text>
</comment>
<dbReference type="AlphaFoldDB" id="A0A553HR29"/>
<keyword evidence="2" id="KW-0812">Transmembrane</keyword>
<dbReference type="InterPro" id="IPR007365">
    <property type="entry name" value="TFR-like_dimer_dom"/>
</dbReference>
<evidence type="ECO:0000259" key="4">
    <source>
        <dbReference type="Pfam" id="PF04389"/>
    </source>
</evidence>
<keyword evidence="2" id="KW-0472">Membrane</keyword>
<keyword evidence="2" id="KW-1133">Transmembrane helix</keyword>
<dbReference type="SUPFAM" id="SSF53187">
    <property type="entry name" value="Zn-dependent exopeptidases"/>
    <property type="match status" value="1"/>
</dbReference>
<sequence length="722" mass="80123">MKLDALPRHVKSPRQKGLRIPAWLAFTLSILFFFSYQFYSWGQTPKWADPSSTFDLHQTLLSTPSHEHVRNWSAYYTSETHLAGQGWEQAQWTQAKWKEFGIENTTISSHDTKLPITTNQQRLALLKNEQVIYEAPLTDANASAGFVPAYFGFSVNGNISGSYVFCNFGSQEDFEDLARHNVSLKGKIAIIKLSNASPFLLEKGLSVFRVLSVLNAEKAGMIGVVQYTDPGNDGPMTEGNGYEPFPAGPARPLEAIERGGFGNMADIKRGQLPTIPCMPMSSLDAIQLLSKLNDNGPSAKELGYRWQVGGLSYYGVQYNVGPSPPDLTLHVVNHADIRDTQVHNVIGTIPGRISDELVIVGNHRDAWGPGAGDPGSGSAALNEVVRSFGVALQQGWRPERTIVFGSFEGEEFAQIGSLLWVNKHVDWLRASGVAYLNVVVAASGSKFHAKASPLLYSAIMSATAQIPSPNQTLPGQSVRDVWGGTITAAGSGDANRFMSIPCISTVDFGFTPAVGEPAFPYHTGFDSFEWMDTFGDPDWEYHVTTTKLWSLMTAHLVQPAVLNMRATDYALAFRQWLDELEHLDSSSSEVDLRIMTDAVERLYKAAQRFDAFARSLTTYRCTTGWQLWSRCEQNPSIRSVNKAYMALERQFYHEQGLDGHEDHHHVLFTPSAWHNTPPAMPGLNKSIQRGDWKNAMRWRDIITDKINNAVATLEENLRLAED</sequence>
<dbReference type="GO" id="GO:0004180">
    <property type="term" value="F:carboxypeptidase activity"/>
    <property type="evidence" value="ECO:0007669"/>
    <property type="project" value="TreeGrafter"/>
</dbReference>
<evidence type="ECO:0000313" key="5">
    <source>
        <dbReference type="EMBL" id="TRX90425.1"/>
    </source>
</evidence>
<comment type="similarity">
    <text evidence="1">Belongs to the peptidase M28 family. M28B subfamily.</text>
</comment>
<dbReference type="PANTHER" id="PTHR10404">
    <property type="entry name" value="N-ACETYLATED-ALPHA-LINKED ACIDIC DIPEPTIDASE"/>
    <property type="match status" value="1"/>
</dbReference>